<dbReference type="PANTHER" id="PTHR43280:SF32">
    <property type="entry name" value="TRANSCRIPTIONAL REGULATORY PROTEIN"/>
    <property type="match status" value="1"/>
</dbReference>
<evidence type="ECO:0000256" key="3">
    <source>
        <dbReference type="ARBA" id="ARBA00023163"/>
    </source>
</evidence>
<dbReference type="STRING" id="1391627.SAMN05216464_103249"/>
<keyword evidence="6" id="KW-1185">Reference proteome</keyword>
<keyword evidence="1" id="KW-0805">Transcription regulation</keyword>
<evidence type="ECO:0000256" key="1">
    <source>
        <dbReference type="ARBA" id="ARBA00023015"/>
    </source>
</evidence>
<dbReference type="PANTHER" id="PTHR43280">
    <property type="entry name" value="ARAC-FAMILY TRANSCRIPTIONAL REGULATOR"/>
    <property type="match status" value="1"/>
</dbReference>
<dbReference type="GO" id="GO:0043565">
    <property type="term" value="F:sequence-specific DNA binding"/>
    <property type="evidence" value="ECO:0007669"/>
    <property type="project" value="InterPro"/>
</dbReference>
<dbReference type="SUPFAM" id="SSF46689">
    <property type="entry name" value="Homeodomain-like"/>
    <property type="match status" value="1"/>
</dbReference>
<dbReference type="Pfam" id="PF02311">
    <property type="entry name" value="AraC_binding"/>
    <property type="match status" value="1"/>
</dbReference>
<dbReference type="SUPFAM" id="SSF51215">
    <property type="entry name" value="Regulatory protein AraC"/>
    <property type="match status" value="1"/>
</dbReference>
<dbReference type="InterPro" id="IPR018060">
    <property type="entry name" value="HTH_AraC"/>
</dbReference>
<dbReference type="AlphaFoldDB" id="A0A1G6Z9T2"/>
<dbReference type="EMBL" id="FNAI01000003">
    <property type="protein sequence ID" value="SDD98635.1"/>
    <property type="molecule type" value="Genomic_DNA"/>
</dbReference>
<dbReference type="InterPro" id="IPR020449">
    <property type="entry name" value="Tscrpt_reg_AraC-type_HTH"/>
</dbReference>
<dbReference type="GO" id="GO:0003700">
    <property type="term" value="F:DNA-binding transcription factor activity"/>
    <property type="evidence" value="ECO:0007669"/>
    <property type="project" value="InterPro"/>
</dbReference>
<dbReference type="PRINTS" id="PR00032">
    <property type="entry name" value="HTHARAC"/>
</dbReference>
<evidence type="ECO:0000256" key="2">
    <source>
        <dbReference type="ARBA" id="ARBA00023125"/>
    </source>
</evidence>
<reference evidence="5 6" key="1">
    <citation type="submission" date="2016-10" db="EMBL/GenBank/DDBJ databases">
        <authorList>
            <person name="de Groot N.N."/>
        </authorList>
    </citation>
    <scope>NUCLEOTIDE SEQUENCE [LARGE SCALE GENOMIC DNA]</scope>
    <source>
        <strain evidence="5 6">47C3B</strain>
    </source>
</reference>
<sequence>MSKKTEYIPVNTLPEESSRGIMMLREAFNGSPNSEQVERSHRDGGYTFIIQEKGKTVIEIDFQIHHIQAPAIIFIHPHQVHRVIAFEDAMICTWIITEENLRPEYLDLLEGLAPVHVLPVIPETLAVLTETATLCMKLSEKKTEVLYHSIFKESVNTLVALILSQYLELSKPAEHHTRSEDITREFKTVLENRYKSTKNPSEYASLLNISPSYLNECVKATTGNSVSYHIQQRVVLEAKRLLYHSGKSVKQISGELGYDDYSYFTRLFTKVVGITPITFRDKNRE</sequence>
<gene>
    <name evidence="5" type="ORF">SAMN05216464_103249</name>
</gene>
<name>A0A1G6Z9T2_9SPHI</name>
<keyword evidence="3" id="KW-0804">Transcription</keyword>
<dbReference type="OrthoDB" id="2585681at2"/>
<evidence type="ECO:0000259" key="4">
    <source>
        <dbReference type="PROSITE" id="PS01124"/>
    </source>
</evidence>
<proteinExistence type="predicted"/>
<dbReference type="RefSeq" id="WP_091148140.1">
    <property type="nucleotide sequence ID" value="NZ_FNAI01000003.1"/>
</dbReference>
<dbReference type="InterPro" id="IPR037923">
    <property type="entry name" value="HTH-like"/>
</dbReference>
<dbReference type="PROSITE" id="PS01124">
    <property type="entry name" value="HTH_ARAC_FAMILY_2"/>
    <property type="match status" value="1"/>
</dbReference>
<dbReference type="SMART" id="SM00342">
    <property type="entry name" value="HTH_ARAC"/>
    <property type="match status" value="1"/>
</dbReference>
<dbReference type="InterPro" id="IPR009057">
    <property type="entry name" value="Homeodomain-like_sf"/>
</dbReference>
<organism evidence="5 6">
    <name type="scientific">Mucilaginibacter pineti</name>
    <dbReference type="NCBI Taxonomy" id="1391627"/>
    <lineage>
        <taxon>Bacteria</taxon>
        <taxon>Pseudomonadati</taxon>
        <taxon>Bacteroidota</taxon>
        <taxon>Sphingobacteriia</taxon>
        <taxon>Sphingobacteriales</taxon>
        <taxon>Sphingobacteriaceae</taxon>
        <taxon>Mucilaginibacter</taxon>
    </lineage>
</organism>
<accession>A0A1G6Z9T2</accession>
<dbReference type="Pfam" id="PF12833">
    <property type="entry name" value="HTH_18"/>
    <property type="match status" value="1"/>
</dbReference>
<dbReference type="Proteomes" id="UP000199072">
    <property type="component" value="Unassembled WGS sequence"/>
</dbReference>
<evidence type="ECO:0000313" key="5">
    <source>
        <dbReference type="EMBL" id="SDD98635.1"/>
    </source>
</evidence>
<evidence type="ECO:0000313" key="6">
    <source>
        <dbReference type="Proteomes" id="UP000199072"/>
    </source>
</evidence>
<keyword evidence="2 5" id="KW-0238">DNA-binding</keyword>
<protein>
    <submittedName>
        <fullName evidence="5">AraC-type DNA-binding protein</fullName>
    </submittedName>
</protein>
<dbReference type="Gene3D" id="1.10.10.60">
    <property type="entry name" value="Homeodomain-like"/>
    <property type="match status" value="1"/>
</dbReference>
<feature type="domain" description="HTH araC/xylS-type" evidence="4">
    <location>
        <begin position="184"/>
        <end position="282"/>
    </location>
</feature>
<dbReference type="InterPro" id="IPR003313">
    <property type="entry name" value="AraC-bd"/>
</dbReference>